<keyword evidence="2" id="KW-1133">Transmembrane helix</keyword>
<feature type="transmembrane region" description="Helical" evidence="2">
    <location>
        <begin position="56"/>
        <end position="80"/>
    </location>
</feature>
<comment type="caution">
    <text evidence="3">The sequence shown here is derived from an EMBL/GenBank/DDBJ whole genome shotgun (WGS) entry which is preliminary data.</text>
</comment>
<feature type="transmembrane region" description="Helical" evidence="2">
    <location>
        <begin position="22"/>
        <end position="44"/>
    </location>
</feature>
<gene>
    <name evidence="3" type="ORF">SK128_017209</name>
</gene>
<dbReference type="SUPFAM" id="SSF81321">
    <property type="entry name" value="Family A G protein-coupled receptor-like"/>
    <property type="match status" value="1"/>
</dbReference>
<evidence type="ECO:0000313" key="3">
    <source>
        <dbReference type="EMBL" id="KAK7070280.1"/>
    </source>
</evidence>
<protein>
    <submittedName>
        <fullName evidence="3">Uncharacterized protein</fullName>
    </submittedName>
</protein>
<feature type="transmembrane region" description="Helical" evidence="2">
    <location>
        <begin position="100"/>
        <end position="118"/>
    </location>
</feature>
<accession>A0AAN8X1I0</accession>
<dbReference type="EMBL" id="JAXCGZ010015441">
    <property type="protein sequence ID" value="KAK7070280.1"/>
    <property type="molecule type" value="Genomic_DNA"/>
</dbReference>
<sequence length="211" mass="23619">MYPGDVLSICLGDDPVPRSNRLPVIIILHISGTVCCIMLGYFILCKNTNARVRQNVNLVSFSASTTVQVLLTSLSVQHAISSRFSTPLPSVDDGIFHLNYIWYFFSWGLAIPVIYILVSSELRKETWNAIKRSCFGKTDNDNIVHVGARLPAVNTGSEMGDLHDLHPSGGSPSARERENAFSNKEKNKQNPRTLLYTSRFHGYLDIQMIYI</sequence>
<organism evidence="3 4">
    <name type="scientific">Halocaridina rubra</name>
    <name type="common">Hawaiian red shrimp</name>
    <dbReference type="NCBI Taxonomy" id="373956"/>
    <lineage>
        <taxon>Eukaryota</taxon>
        <taxon>Metazoa</taxon>
        <taxon>Ecdysozoa</taxon>
        <taxon>Arthropoda</taxon>
        <taxon>Crustacea</taxon>
        <taxon>Multicrustacea</taxon>
        <taxon>Malacostraca</taxon>
        <taxon>Eumalacostraca</taxon>
        <taxon>Eucarida</taxon>
        <taxon>Decapoda</taxon>
        <taxon>Pleocyemata</taxon>
        <taxon>Caridea</taxon>
        <taxon>Atyoidea</taxon>
        <taxon>Atyidae</taxon>
        <taxon>Halocaridina</taxon>
    </lineage>
</organism>
<dbReference type="AlphaFoldDB" id="A0AAN8X1I0"/>
<name>A0AAN8X1I0_HALRR</name>
<keyword evidence="2" id="KW-0472">Membrane</keyword>
<proteinExistence type="predicted"/>
<feature type="compositionally biased region" description="Basic and acidic residues" evidence="1">
    <location>
        <begin position="174"/>
        <end position="188"/>
    </location>
</feature>
<dbReference type="Proteomes" id="UP001381693">
    <property type="component" value="Unassembled WGS sequence"/>
</dbReference>
<reference evidence="3 4" key="1">
    <citation type="submission" date="2023-11" db="EMBL/GenBank/DDBJ databases">
        <title>Halocaridina rubra genome assembly.</title>
        <authorList>
            <person name="Smith C."/>
        </authorList>
    </citation>
    <scope>NUCLEOTIDE SEQUENCE [LARGE SCALE GENOMIC DNA]</scope>
    <source>
        <strain evidence="3">EP-1</strain>
        <tissue evidence="3">Whole</tissue>
    </source>
</reference>
<evidence type="ECO:0000256" key="1">
    <source>
        <dbReference type="SAM" id="MobiDB-lite"/>
    </source>
</evidence>
<evidence type="ECO:0000313" key="4">
    <source>
        <dbReference type="Proteomes" id="UP001381693"/>
    </source>
</evidence>
<keyword evidence="2" id="KW-0812">Transmembrane</keyword>
<evidence type="ECO:0000256" key="2">
    <source>
        <dbReference type="SAM" id="Phobius"/>
    </source>
</evidence>
<keyword evidence="4" id="KW-1185">Reference proteome</keyword>
<feature type="region of interest" description="Disordered" evidence="1">
    <location>
        <begin position="161"/>
        <end position="189"/>
    </location>
</feature>